<evidence type="ECO:0000313" key="1">
    <source>
        <dbReference type="EMBL" id="VDL84883.1"/>
    </source>
</evidence>
<protein>
    <submittedName>
        <fullName evidence="1 3">Uncharacterized protein</fullName>
    </submittedName>
</protein>
<keyword evidence="2" id="KW-1185">Reference proteome</keyword>
<dbReference type="STRING" id="27835.A0A0N4YV69"/>
<dbReference type="WBParaSite" id="NBR_0002114101-mRNA-1">
    <property type="protein sequence ID" value="NBR_0002114101-mRNA-1"/>
    <property type="gene ID" value="NBR_0002114101"/>
</dbReference>
<name>A0A0N4YV69_NIPBR</name>
<gene>
    <name evidence="1" type="ORF">NBR_LOCUS21142</name>
</gene>
<evidence type="ECO:0000313" key="3">
    <source>
        <dbReference type="WBParaSite" id="NBR_0002114101-mRNA-1"/>
    </source>
</evidence>
<reference evidence="1 2" key="2">
    <citation type="submission" date="2018-11" db="EMBL/GenBank/DDBJ databases">
        <authorList>
            <consortium name="Pathogen Informatics"/>
        </authorList>
    </citation>
    <scope>NUCLEOTIDE SEQUENCE [LARGE SCALE GENOMIC DNA]</scope>
</reference>
<proteinExistence type="predicted"/>
<reference evidence="3" key="1">
    <citation type="submission" date="2017-02" db="UniProtKB">
        <authorList>
            <consortium name="WormBaseParasite"/>
        </authorList>
    </citation>
    <scope>IDENTIFICATION</scope>
</reference>
<evidence type="ECO:0000313" key="2">
    <source>
        <dbReference type="Proteomes" id="UP000271162"/>
    </source>
</evidence>
<dbReference type="AlphaFoldDB" id="A0A0N4YV69"/>
<sequence>MTVSRGTPEDAVWLNDRLGSFENIARDNRNALVMMGRVFNAAASASAAYELREDDLTVHRVTLHILYLHCHPLRANFRLSNMTSTAGWSQYRLVGLWINNPEFF</sequence>
<accession>A0A0N4YV69</accession>
<dbReference type="Proteomes" id="UP000271162">
    <property type="component" value="Unassembled WGS sequence"/>
</dbReference>
<dbReference type="EMBL" id="UYSL01025950">
    <property type="protein sequence ID" value="VDL84883.1"/>
    <property type="molecule type" value="Genomic_DNA"/>
</dbReference>
<organism evidence="3">
    <name type="scientific">Nippostrongylus brasiliensis</name>
    <name type="common">Rat hookworm</name>
    <dbReference type="NCBI Taxonomy" id="27835"/>
    <lineage>
        <taxon>Eukaryota</taxon>
        <taxon>Metazoa</taxon>
        <taxon>Ecdysozoa</taxon>
        <taxon>Nematoda</taxon>
        <taxon>Chromadorea</taxon>
        <taxon>Rhabditida</taxon>
        <taxon>Rhabditina</taxon>
        <taxon>Rhabditomorpha</taxon>
        <taxon>Strongyloidea</taxon>
        <taxon>Heligmosomidae</taxon>
        <taxon>Nippostrongylus</taxon>
    </lineage>
</organism>